<evidence type="ECO:0000256" key="1">
    <source>
        <dbReference type="SAM" id="MobiDB-lite"/>
    </source>
</evidence>
<feature type="region of interest" description="Disordered" evidence="1">
    <location>
        <begin position="38"/>
        <end position="70"/>
    </location>
</feature>
<evidence type="ECO:0000256" key="2">
    <source>
        <dbReference type="SAM" id="Phobius"/>
    </source>
</evidence>
<reference evidence="4" key="1">
    <citation type="journal article" date="2012" name="MBio">
        <title>Comparative genome analysis of Trichophyton rubrum and related dermatophytes reveals candidate genes involved in infection.</title>
        <authorList>
            <person name="Martinez D.A."/>
            <person name="Oliver B.G."/>
            <person name="Graeser Y."/>
            <person name="Goldberg J.M."/>
            <person name="Li W."/>
            <person name="Martinez-Rossi N.M."/>
            <person name="Monod M."/>
            <person name="Shelest E."/>
            <person name="Barton R.C."/>
            <person name="Birch E."/>
            <person name="Brakhage A.A."/>
            <person name="Chen Z."/>
            <person name="Gurr S.J."/>
            <person name="Heiman D."/>
            <person name="Heitman J."/>
            <person name="Kosti I."/>
            <person name="Rossi A."/>
            <person name="Saif S."/>
            <person name="Samalova M."/>
            <person name="Saunders C.W."/>
            <person name="Shea T."/>
            <person name="Summerbell R.C."/>
            <person name="Xu J."/>
            <person name="Young S."/>
            <person name="Zeng Q."/>
            <person name="Birren B.W."/>
            <person name="Cuomo C.A."/>
            <person name="White T.C."/>
        </authorList>
    </citation>
    <scope>NUCLEOTIDE SEQUENCE [LARGE SCALE GENOMIC DNA]</scope>
    <source>
        <strain evidence="4">CBS 112818</strain>
    </source>
</reference>
<keyword evidence="2" id="KW-0812">Transmembrane</keyword>
<keyword evidence="2" id="KW-1133">Transmembrane helix</keyword>
<feature type="compositionally biased region" description="Acidic residues" evidence="1">
    <location>
        <begin position="48"/>
        <end position="57"/>
    </location>
</feature>
<dbReference type="AlphaFoldDB" id="F2S1N8"/>
<evidence type="ECO:0000313" key="4">
    <source>
        <dbReference type="Proteomes" id="UP000009172"/>
    </source>
</evidence>
<keyword evidence="4" id="KW-1185">Reference proteome</keyword>
<name>F2S1N8_TRIT1</name>
<accession>F2S1N8</accession>
<dbReference type="Proteomes" id="UP000009172">
    <property type="component" value="Unassembled WGS sequence"/>
</dbReference>
<sequence>MRDWPGSWQYTTVIKFTLTVVADFVLVDVLAAVGLGSGRALSGLGEGNEGEDREDDAGEAHFDGSLEVDSGTVTAEQPVFYIQQTLSTDSGDVPFAKHD</sequence>
<dbReference type="HOGENOM" id="CLU_2322044_0_0_1"/>
<feature type="transmembrane region" description="Helical" evidence="2">
    <location>
        <begin position="12"/>
        <end position="35"/>
    </location>
</feature>
<dbReference type="EMBL" id="GG698502">
    <property type="protein sequence ID" value="EGD97487.1"/>
    <property type="molecule type" value="Genomic_DNA"/>
</dbReference>
<keyword evidence="2" id="KW-0472">Membrane</keyword>
<gene>
    <name evidence="3" type="ORF">TESG_04895</name>
</gene>
<protein>
    <submittedName>
        <fullName evidence="3">Uncharacterized protein</fullName>
    </submittedName>
</protein>
<organism evidence="3 4">
    <name type="scientific">Trichophyton tonsurans (strain CBS 112818)</name>
    <name type="common">Scalp ringworm fungus</name>
    <dbReference type="NCBI Taxonomy" id="647933"/>
    <lineage>
        <taxon>Eukaryota</taxon>
        <taxon>Fungi</taxon>
        <taxon>Dikarya</taxon>
        <taxon>Ascomycota</taxon>
        <taxon>Pezizomycotina</taxon>
        <taxon>Eurotiomycetes</taxon>
        <taxon>Eurotiomycetidae</taxon>
        <taxon>Onygenales</taxon>
        <taxon>Arthrodermataceae</taxon>
        <taxon>Trichophyton</taxon>
    </lineage>
</organism>
<evidence type="ECO:0000313" key="3">
    <source>
        <dbReference type="EMBL" id="EGD97487.1"/>
    </source>
</evidence>
<proteinExistence type="predicted"/>